<comment type="subcellular location">
    <subcellularLocation>
        <location evidence="1">Nucleus</location>
    </subcellularLocation>
</comment>
<dbReference type="Pfam" id="PF05699">
    <property type="entry name" value="Dimer_Tnp_hAT"/>
    <property type="match status" value="1"/>
</dbReference>
<dbReference type="PANTHER" id="PTHR46481">
    <property type="entry name" value="ZINC FINGER BED DOMAIN-CONTAINING PROTEIN 4"/>
    <property type="match status" value="1"/>
</dbReference>
<keyword evidence="5" id="KW-0539">Nucleus</keyword>
<evidence type="ECO:0000256" key="2">
    <source>
        <dbReference type="ARBA" id="ARBA00022723"/>
    </source>
</evidence>
<protein>
    <recommendedName>
        <fullName evidence="6">HAT C-terminal dimerisation domain-containing protein</fullName>
    </recommendedName>
</protein>
<reference evidence="7" key="1">
    <citation type="submission" date="2021-12" db="EMBL/GenBank/DDBJ databases">
        <authorList>
            <person name="King R."/>
        </authorList>
    </citation>
    <scope>NUCLEOTIDE SEQUENCE</scope>
</reference>
<dbReference type="InterPro" id="IPR008906">
    <property type="entry name" value="HATC_C_dom"/>
</dbReference>
<dbReference type="Proteomes" id="UP001153292">
    <property type="component" value="Chromosome 24"/>
</dbReference>
<sequence length="619" mass="70761">MGRKRKNAVYAFFSFSKENNSSTCQVLGCSAVVKGDHGTNLMYHLSSNHPTEYTIVTERNRLMKDVTNKENNITDPAASTSTGGVTAPSTNKINYLKNQCVNLVTVHGRPFSMIDDLAFRNIISMISINSREAQSLNSHSIKQFVSQIAEKKRADIAADIRGRMISIKVDSATRLDRSFFAVNTQYIVDGSIHIKHLGVVELHARSTAEYLKEKLLYILRKFKINIEQIYSITTDNGANMVKMVRLLNDELNDSDSDEEFNQDMEMEPIQISLRSDSDDTEHAYCITSVRCAAHTLQLAVNDAINEDESKCIVEEARAIVRKLRTPTMKNILQIAKKNKPILDITTRWHSTLDMLERLIELREYCSSNPGEILFVAPTTWDALHDLINALKPAKVLTKLLQEEQLTLGDFYYHWSRCYLETSHVQVPLAQLICSHMKIRQMQLMHNSTFVGALYLDPRFQVVLSAEEELLAIRHLNETWLQILKVEADVMQTESDNQDTFQAVPVVVDEMESILSQTEQLKRCSQREHYIQTRANIRAILENFSAHPRLPSKQNIIQFWKSKELSEPQLYRLANTVIATPATQVTVERFFSSLKFILNDLRYNLSNNIVEDILIIRNNS</sequence>
<organism evidence="7 8">
    <name type="scientific">Chilo suppressalis</name>
    <name type="common">Asiatic rice borer moth</name>
    <dbReference type="NCBI Taxonomy" id="168631"/>
    <lineage>
        <taxon>Eukaryota</taxon>
        <taxon>Metazoa</taxon>
        <taxon>Ecdysozoa</taxon>
        <taxon>Arthropoda</taxon>
        <taxon>Hexapoda</taxon>
        <taxon>Insecta</taxon>
        <taxon>Pterygota</taxon>
        <taxon>Neoptera</taxon>
        <taxon>Endopterygota</taxon>
        <taxon>Lepidoptera</taxon>
        <taxon>Glossata</taxon>
        <taxon>Ditrysia</taxon>
        <taxon>Pyraloidea</taxon>
        <taxon>Crambidae</taxon>
        <taxon>Crambinae</taxon>
        <taxon>Chilo</taxon>
    </lineage>
</organism>
<evidence type="ECO:0000313" key="8">
    <source>
        <dbReference type="Proteomes" id="UP001153292"/>
    </source>
</evidence>
<keyword evidence="2" id="KW-0479">Metal-binding</keyword>
<gene>
    <name evidence="7" type="ORF">CHILSU_LOCUS6836</name>
</gene>
<evidence type="ECO:0000256" key="1">
    <source>
        <dbReference type="ARBA" id="ARBA00004123"/>
    </source>
</evidence>
<keyword evidence="3" id="KW-0863">Zinc-finger</keyword>
<feature type="domain" description="HAT C-terminal dimerisation" evidence="6">
    <location>
        <begin position="540"/>
        <end position="618"/>
    </location>
</feature>
<accession>A0ABN8B374</accession>
<dbReference type="InterPro" id="IPR012337">
    <property type="entry name" value="RNaseH-like_sf"/>
</dbReference>
<dbReference type="InterPro" id="IPR052035">
    <property type="entry name" value="ZnF_BED_domain_contain"/>
</dbReference>
<evidence type="ECO:0000256" key="4">
    <source>
        <dbReference type="ARBA" id="ARBA00022833"/>
    </source>
</evidence>
<dbReference type="EMBL" id="OU963917">
    <property type="protein sequence ID" value="CAH0403558.1"/>
    <property type="molecule type" value="Genomic_DNA"/>
</dbReference>
<evidence type="ECO:0000313" key="7">
    <source>
        <dbReference type="EMBL" id="CAH0403558.1"/>
    </source>
</evidence>
<name>A0ABN8B374_CHISP</name>
<evidence type="ECO:0000256" key="5">
    <source>
        <dbReference type="ARBA" id="ARBA00023242"/>
    </source>
</evidence>
<proteinExistence type="predicted"/>
<dbReference type="SUPFAM" id="SSF53098">
    <property type="entry name" value="Ribonuclease H-like"/>
    <property type="match status" value="1"/>
</dbReference>
<dbReference type="PANTHER" id="PTHR46481:SF10">
    <property type="entry name" value="ZINC FINGER BED DOMAIN-CONTAINING PROTEIN 39"/>
    <property type="match status" value="1"/>
</dbReference>
<keyword evidence="4" id="KW-0862">Zinc</keyword>
<evidence type="ECO:0000256" key="3">
    <source>
        <dbReference type="ARBA" id="ARBA00022771"/>
    </source>
</evidence>
<keyword evidence="8" id="KW-1185">Reference proteome</keyword>
<evidence type="ECO:0000259" key="6">
    <source>
        <dbReference type="Pfam" id="PF05699"/>
    </source>
</evidence>